<dbReference type="Gene3D" id="2.60.120.10">
    <property type="entry name" value="Jelly Rolls"/>
    <property type="match status" value="1"/>
</dbReference>
<evidence type="ECO:0000313" key="3">
    <source>
        <dbReference type="Proteomes" id="UP001365846"/>
    </source>
</evidence>
<dbReference type="SUPFAM" id="SSF51206">
    <property type="entry name" value="cAMP-binding domain-like"/>
    <property type="match status" value="1"/>
</dbReference>
<dbReference type="PANTHER" id="PTHR24567">
    <property type="entry name" value="CRP FAMILY TRANSCRIPTIONAL REGULATORY PROTEIN"/>
    <property type="match status" value="1"/>
</dbReference>
<dbReference type="Pfam" id="PF00027">
    <property type="entry name" value="cNMP_binding"/>
    <property type="match status" value="1"/>
</dbReference>
<dbReference type="InterPro" id="IPR018490">
    <property type="entry name" value="cNMP-bd_dom_sf"/>
</dbReference>
<comment type="caution">
    <text evidence="2">The sequence shown here is derived from an EMBL/GenBank/DDBJ whole genome shotgun (WGS) entry which is preliminary data.</text>
</comment>
<dbReference type="SMART" id="SM00100">
    <property type="entry name" value="cNMP"/>
    <property type="match status" value="1"/>
</dbReference>
<dbReference type="InterPro" id="IPR050397">
    <property type="entry name" value="Env_Response_Regulators"/>
</dbReference>
<evidence type="ECO:0000313" key="2">
    <source>
        <dbReference type="EMBL" id="MEJ8812112.1"/>
    </source>
</evidence>
<proteinExistence type="predicted"/>
<feature type="domain" description="Cyclic nucleotide-binding" evidence="1">
    <location>
        <begin position="23"/>
        <end position="124"/>
    </location>
</feature>
<protein>
    <submittedName>
        <fullName evidence="2">Cyclic nucleotide-binding domain-containing protein</fullName>
    </submittedName>
</protein>
<reference evidence="2 3" key="1">
    <citation type="submission" date="2024-03" db="EMBL/GenBank/DDBJ databases">
        <title>Novel species of the genus Variovorax.</title>
        <authorList>
            <person name="Liu Q."/>
            <person name="Xin Y.-H."/>
        </authorList>
    </citation>
    <scope>NUCLEOTIDE SEQUENCE [LARGE SCALE GENOMIC DNA]</scope>
    <source>
        <strain evidence="2 3">KACC 18899</strain>
    </source>
</reference>
<name>A0ABU8VEN5_9BURK</name>
<dbReference type="PANTHER" id="PTHR24567:SF74">
    <property type="entry name" value="HTH-TYPE TRANSCRIPTIONAL REGULATOR ARCR"/>
    <property type="match status" value="1"/>
</dbReference>
<dbReference type="Proteomes" id="UP001365846">
    <property type="component" value="Unassembled WGS sequence"/>
</dbReference>
<accession>A0ABU8VEN5</accession>
<evidence type="ECO:0000259" key="1">
    <source>
        <dbReference type="PROSITE" id="PS50042"/>
    </source>
</evidence>
<gene>
    <name evidence="2" type="ORF">WKW77_13605</name>
</gene>
<organism evidence="2 3">
    <name type="scientific">Variovorax ureilyticus</name>
    <dbReference type="NCBI Taxonomy" id="1836198"/>
    <lineage>
        <taxon>Bacteria</taxon>
        <taxon>Pseudomonadati</taxon>
        <taxon>Pseudomonadota</taxon>
        <taxon>Betaproteobacteria</taxon>
        <taxon>Burkholderiales</taxon>
        <taxon>Comamonadaceae</taxon>
        <taxon>Variovorax</taxon>
    </lineage>
</organism>
<dbReference type="EMBL" id="JBBKZU010000005">
    <property type="protein sequence ID" value="MEJ8812112.1"/>
    <property type="molecule type" value="Genomic_DNA"/>
</dbReference>
<dbReference type="PROSITE" id="PS50042">
    <property type="entry name" value="CNMP_BINDING_3"/>
    <property type="match status" value="1"/>
</dbReference>
<keyword evidence="3" id="KW-1185">Reference proteome</keyword>
<dbReference type="InterPro" id="IPR014710">
    <property type="entry name" value="RmlC-like_jellyroll"/>
</dbReference>
<dbReference type="RefSeq" id="WP_340357375.1">
    <property type="nucleotide sequence ID" value="NZ_JBBKZU010000005.1"/>
</dbReference>
<dbReference type="CDD" id="cd00038">
    <property type="entry name" value="CAP_ED"/>
    <property type="match status" value="1"/>
</dbReference>
<sequence length="157" mass="16955">MTMSSSIQDLCRAIAQNTSYDAFAPAYNAQQWETVGSYLQPFDLAVGQVLIDQGAHDRTLFFIESGALSVHVIGDKGQMQLAILNPGSVVGEGAFFSRLPRSANVIATGAARVWRLTALRFGEMSNRQPSLALELTLSLGAVIAKRMVNKPKRVAVT</sequence>
<dbReference type="InterPro" id="IPR000595">
    <property type="entry name" value="cNMP-bd_dom"/>
</dbReference>